<feature type="compositionally biased region" description="Polar residues" evidence="7">
    <location>
        <begin position="416"/>
        <end position="425"/>
    </location>
</feature>
<feature type="region of interest" description="Disordered" evidence="7">
    <location>
        <begin position="213"/>
        <end position="246"/>
    </location>
</feature>
<feature type="region of interest" description="Disordered" evidence="7">
    <location>
        <begin position="407"/>
        <end position="437"/>
    </location>
</feature>
<sequence>MEERNLDRIRQQYLKRALSIIVRDSRFEGVSTCSLDVLCNISILYMQSMFAQVHAYAEHATRTRPNMNDVGRALDERNVSIAQLDAYHHTEIAMRTNPVVASAVFQLNNQVNSLTGSKIFPTHMTESASSAFFDDTAEGLLQKLVKSHVKTIEEKMERERLEERARKHKAEEMALASINSKQNNAFNGISGGRPRNKRPGRVRINVDGFVDQLSDDEESNTYDIDDIDDDMDSVDNNNNDNYMDDAEGEEDADFEAPTVNMSHIPETTTAFSNSTCDADHAASVQAPAVIDANRSTDTPLHPENAINSDQQQQNSLKATPDLGNDDGEKKDIVSSARLHIRDIERALLPSSVLPPYIPSHCPLFPSPHTYKRTPVFPKREQDFFRNRMHKAEQSRQAEENLQRLISSPLIDRNKQLSKNSNTPPEQSHIKDKNEEVNVAGKQTDTFNDEMLQQPDNVENHQTKQNSHKRIQHLFPPANFRNVHKRTQLTGFIN</sequence>
<dbReference type="InterPro" id="IPR037818">
    <property type="entry name" value="TAF8"/>
</dbReference>
<dbReference type="SMART" id="SM00576">
    <property type="entry name" value="BTP"/>
    <property type="match status" value="1"/>
</dbReference>
<dbReference type="InterPro" id="IPR019473">
    <property type="entry name" value="TFIID_su8_C"/>
</dbReference>
<dbReference type="PANTHER" id="PTHR46469">
    <property type="entry name" value="TRANSCRIPTION INITIATION FACTOR TFIID SUBUNIT 8"/>
    <property type="match status" value="1"/>
</dbReference>
<dbReference type="OrthoDB" id="2193813at2759"/>
<dbReference type="InterPro" id="IPR009072">
    <property type="entry name" value="Histone-fold"/>
</dbReference>
<protein>
    <recommendedName>
        <fullName evidence="3">Transcription initiation factor TFIID subunit 8</fullName>
    </recommendedName>
</protein>
<dbReference type="GO" id="GO:0046982">
    <property type="term" value="F:protein heterodimerization activity"/>
    <property type="evidence" value="ECO:0007669"/>
    <property type="project" value="InterPro"/>
</dbReference>
<evidence type="ECO:0000256" key="3">
    <source>
        <dbReference type="ARBA" id="ARBA00017307"/>
    </source>
</evidence>
<comment type="caution">
    <text evidence="9">The sequence shown here is derived from an EMBL/GenBank/DDBJ whole genome shotgun (WGS) entry which is preliminary data.</text>
</comment>
<dbReference type="GO" id="GO:0006367">
    <property type="term" value="P:transcription initiation at RNA polymerase II promoter"/>
    <property type="evidence" value="ECO:0007669"/>
    <property type="project" value="TreeGrafter"/>
</dbReference>
<dbReference type="CDD" id="cd08049">
    <property type="entry name" value="TAF8"/>
    <property type="match status" value="1"/>
</dbReference>
<dbReference type="EMBL" id="JANBTW010000027">
    <property type="protein sequence ID" value="KAJ2677901.1"/>
    <property type="molecule type" value="Genomic_DNA"/>
</dbReference>
<dbReference type="CDD" id="cd00076">
    <property type="entry name" value="HFD_SF"/>
    <property type="match status" value="1"/>
</dbReference>
<comment type="subcellular location">
    <subcellularLocation>
        <location evidence="1">Nucleus</location>
    </subcellularLocation>
</comment>
<evidence type="ECO:0000313" key="9">
    <source>
        <dbReference type="EMBL" id="KAJ2677901.1"/>
    </source>
</evidence>
<evidence type="ECO:0000313" key="10">
    <source>
        <dbReference type="Proteomes" id="UP001151518"/>
    </source>
</evidence>
<evidence type="ECO:0000256" key="1">
    <source>
        <dbReference type="ARBA" id="ARBA00004123"/>
    </source>
</evidence>
<feature type="domain" description="Bromodomain associated" evidence="8">
    <location>
        <begin position="7"/>
        <end position="83"/>
    </location>
</feature>
<dbReference type="Pfam" id="PF10406">
    <property type="entry name" value="TAF8_C"/>
    <property type="match status" value="1"/>
</dbReference>
<organism evidence="9 10">
    <name type="scientific">Coemansia spiralis</name>
    <dbReference type="NCBI Taxonomy" id="417178"/>
    <lineage>
        <taxon>Eukaryota</taxon>
        <taxon>Fungi</taxon>
        <taxon>Fungi incertae sedis</taxon>
        <taxon>Zoopagomycota</taxon>
        <taxon>Kickxellomycotina</taxon>
        <taxon>Kickxellomycetes</taxon>
        <taxon>Kickxellales</taxon>
        <taxon>Kickxellaceae</taxon>
        <taxon>Coemansia</taxon>
    </lineage>
</organism>
<evidence type="ECO:0000259" key="8">
    <source>
        <dbReference type="SMART" id="SM00576"/>
    </source>
</evidence>
<dbReference type="Gene3D" id="1.10.20.10">
    <property type="entry name" value="Histone, subunit A"/>
    <property type="match status" value="1"/>
</dbReference>
<evidence type="ECO:0000256" key="4">
    <source>
        <dbReference type="ARBA" id="ARBA00023015"/>
    </source>
</evidence>
<comment type="similarity">
    <text evidence="2">Belongs to the TAF8 family.</text>
</comment>
<feature type="compositionally biased region" description="Polar residues" evidence="7">
    <location>
        <begin position="305"/>
        <end position="317"/>
    </location>
</feature>
<dbReference type="GO" id="GO:0005669">
    <property type="term" value="C:transcription factor TFIID complex"/>
    <property type="evidence" value="ECO:0007669"/>
    <property type="project" value="InterPro"/>
</dbReference>
<evidence type="ECO:0000256" key="5">
    <source>
        <dbReference type="ARBA" id="ARBA00023163"/>
    </source>
</evidence>
<keyword evidence="5" id="KW-0804">Transcription</keyword>
<accession>A0A9W8G789</accession>
<proteinExistence type="inferred from homology"/>
<keyword evidence="4" id="KW-0805">Transcription regulation</keyword>
<reference evidence="9" key="1">
    <citation type="submission" date="2022-07" db="EMBL/GenBank/DDBJ databases">
        <title>Phylogenomic reconstructions and comparative analyses of Kickxellomycotina fungi.</title>
        <authorList>
            <person name="Reynolds N.K."/>
            <person name="Stajich J.E."/>
            <person name="Barry K."/>
            <person name="Grigoriev I.V."/>
            <person name="Crous P."/>
            <person name="Smith M.E."/>
        </authorList>
    </citation>
    <scope>NUCLEOTIDE SEQUENCE</scope>
    <source>
        <strain evidence="9">NRRL 3115</strain>
    </source>
</reference>
<dbReference type="AlphaFoldDB" id="A0A9W8G789"/>
<evidence type="ECO:0000256" key="2">
    <source>
        <dbReference type="ARBA" id="ARBA00008767"/>
    </source>
</evidence>
<feature type="compositionally biased region" description="Acidic residues" evidence="7">
    <location>
        <begin position="213"/>
        <end position="233"/>
    </location>
</feature>
<gene>
    <name evidence="9" type="primary">TAF8</name>
    <name evidence="9" type="ORF">GGI25_002853</name>
</gene>
<name>A0A9W8G789_9FUNG</name>
<evidence type="ECO:0000256" key="7">
    <source>
        <dbReference type="SAM" id="MobiDB-lite"/>
    </source>
</evidence>
<dbReference type="Pfam" id="PF07524">
    <property type="entry name" value="Bromo_TP"/>
    <property type="match status" value="1"/>
</dbReference>
<feature type="region of interest" description="Disordered" evidence="7">
    <location>
        <begin position="294"/>
        <end position="329"/>
    </location>
</feature>
<keyword evidence="6" id="KW-0539">Nucleus</keyword>
<dbReference type="InterPro" id="IPR006565">
    <property type="entry name" value="BTP"/>
</dbReference>
<evidence type="ECO:0000256" key="6">
    <source>
        <dbReference type="ARBA" id="ARBA00023242"/>
    </source>
</evidence>
<dbReference type="PANTHER" id="PTHR46469:SF1">
    <property type="entry name" value="TRANSCRIPTION INITIATION FACTOR TFIID SUBUNIT 8"/>
    <property type="match status" value="1"/>
</dbReference>
<dbReference type="Proteomes" id="UP001151518">
    <property type="component" value="Unassembled WGS sequence"/>
</dbReference>